<protein>
    <submittedName>
        <fullName evidence="1">Uncharacterized protein</fullName>
    </submittedName>
</protein>
<reference evidence="1 2" key="1">
    <citation type="submission" date="2015-06" db="EMBL/GenBank/DDBJ databases">
        <title>Genome sequence of Mycobacterium kumamotonense strain Roo.</title>
        <authorList>
            <person name="Greninger A.L."/>
            <person name="Cunningham G."/>
            <person name="Miller S."/>
        </authorList>
    </citation>
    <scope>NUCLEOTIDE SEQUENCE [LARGE SCALE GENOMIC DNA]</scope>
    <source>
        <strain evidence="1 2">Roo</strain>
    </source>
</reference>
<dbReference type="Proteomes" id="UP000092668">
    <property type="component" value="Unassembled WGS sequence"/>
</dbReference>
<proteinExistence type="predicted"/>
<keyword evidence="2" id="KW-1185">Reference proteome</keyword>
<evidence type="ECO:0000313" key="2">
    <source>
        <dbReference type="Proteomes" id="UP000092668"/>
    </source>
</evidence>
<dbReference type="OrthoDB" id="9949601at2"/>
<dbReference type="AlphaFoldDB" id="A0A1B8SK52"/>
<accession>A0A1B8SK52</accession>
<gene>
    <name evidence="1" type="ORF">ACT18_04555</name>
</gene>
<dbReference type="EMBL" id="LFOE01000003">
    <property type="protein sequence ID" value="OBY33099.1"/>
    <property type="molecule type" value="Genomic_DNA"/>
</dbReference>
<sequence length="266" mass="28507">MPTIHHAEQNSAIQLIAKVRELGITVPKPVADEAKLYQDTRQEESRAGDALRDASANLARVPLAEFEAAKAELVSASSRLFAVHNGLGAALLNVAGERLMRSVYHATADWEAETVTRFNSIVDEFGLNEVAGDLPNLGDRYSPGVLSIGRAQGEAVQRWRDAAEQLHPLWNVYTTIARLEGHDIGKVTADTRSAGLLLACRLGHPGRLGVADAAATTFVSVSEGTDSAKQWGPLMPFAVPALHGYELHLHTSAEAAAIRLEIQPAA</sequence>
<comment type="caution">
    <text evidence="1">The sequence shown here is derived from an EMBL/GenBank/DDBJ whole genome shotgun (WGS) entry which is preliminary data.</text>
</comment>
<dbReference type="RefSeq" id="WP_065287267.1">
    <property type="nucleotide sequence ID" value="NZ_LFOE01000003.1"/>
</dbReference>
<organism evidence="1 2">
    <name type="scientific">Mycolicibacter kumamotonensis</name>
    <dbReference type="NCBI Taxonomy" id="354243"/>
    <lineage>
        <taxon>Bacteria</taxon>
        <taxon>Bacillati</taxon>
        <taxon>Actinomycetota</taxon>
        <taxon>Actinomycetes</taxon>
        <taxon>Mycobacteriales</taxon>
        <taxon>Mycobacteriaceae</taxon>
        <taxon>Mycolicibacter</taxon>
    </lineage>
</organism>
<evidence type="ECO:0000313" key="1">
    <source>
        <dbReference type="EMBL" id="OBY33099.1"/>
    </source>
</evidence>
<name>A0A1B8SK52_9MYCO</name>